<evidence type="ECO:0000313" key="3">
    <source>
        <dbReference type="EMBL" id="KAK8852300.1"/>
    </source>
</evidence>
<keyword evidence="2" id="KW-0472">Membrane</keyword>
<keyword evidence="2" id="KW-1133">Transmembrane helix</keyword>
<keyword evidence="2" id="KW-0812">Transmembrane</keyword>
<evidence type="ECO:0000313" key="4">
    <source>
        <dbReference type="Proteomes" id="UP001390339"/>
    </source>
</evidence>
<evidence type="ECO:0000256" key="2">
    <source>
        <dbReference type="SAM" id="Phobius"/>
    </source>
</evidence>
<feature type="compositionally biased region" description="Polar residues" evidence="1">
    <location>
        <begin position="247"/>
        <end position="258"/>
    </location>
</feature>
<dbReference type="PANTHER" id="PTHR38122">
    <property type="entry name" value="GLYCOPROTEIN X"/>
    <property type="match status" value="1"/>
</dbReference>
<feature type="region of interest" description="Disordered" evidence="1">
    <location>
        <begin position="228"/>
        <end position="276"/>
    </location>
</feature>
<feature type="compositionally biased region" description="Basic and acidic residues" evidence="1">
    <location>
        <begin position="228"/>
        <end position="238"/>
    </location>
</feature>
<accession>A0ABR2HT88</accession>
<keyword evidence="4" id="KW-1185">Reference proteome</keyword>
<comment type="caution">
    <text evidence="3">The sequence shown here is derived from an EMBL/GenBank/DDBJ whole genome shotgun (WGS) entry which is preliminary data.</text>
</comment>
<dbReference type="PANTHER" id="PTHR38122:SF1">
    <property type="entry name" value="GLYCOPROTEIN X"/>
    <property type="match status" value="1"/>
</dbReference>
<evidence type="ECO:0000256" key="1">
    <source>
        <dbReference type="SAM" id="MobiDB-lite"/>
    </source>
</evidence>
<dbReference type="Proteomes" id="UP001390339">
    <property type="component" value="Unassembled WGS sequence"/>
</dbReference>
<organism evidence="3 4">
    <name type="scientific">Apiospora arundinis</name>
    <dbReference type="NCBI Taxonomy" id="335852"/>
    <lineage>
        <taxon>Eukaryota</taxon>
        <taxon>Fungi</taxon>
        <taxon>Dikarya</taxon>
        <taxon>Ascomycota</taxon>
        <taxon>Pezizomycotina</taxon>
        <taxon>Sordariomycetes</taxon>
        <taxon>Xylariomycetidae</taxon>
        <taxon>Amphisphaeriales</taxon>
        <taxon>Apiosporaceae</taxon>
        <taxon>Apiospora</taxon>
    </lineage>
</organism>
<proteinExistence type="predicted"/>
<name>A0ABR2HT88_9PEZI</name>
<protein>
    <submittedName>
        <fullName evidence="3">Glycoprotein X</fullName>
    </submittedName>
</protein>
<gene>
    <name evidence="3" type="ORF">PGQ11_014779</name>
</gene>
<dbReference type="EMBL" id="JAPCWZ010000009">
    <property type="protein sequence ID" value="KAK8852300.1"/>
    <property type="molecule type" value="Genomic_DNA"/>
</dbReference>
<sequence>MSQWGDKVPPICFASCNDAILEAQRVGKNPALCQPNSAKENLESCEECRQKHSGEPTSKWKDLPGLAQYLDYCNATSSTATTTASPLTTVTTNVVITTELSGHVTTVLTLQTVYPSYAPFANTALVATTATLPDGQTTVWVWTVTYTAPKSSLVDFPTTASNGAGETTPAPPPPATTQSTAWVAGPVVGGVALLAILVLLGYFWRRRRRQRALGVTAAGTAPEIDGKERLEIDGKSQKPELAGSRPDVNTQDINQHQIQELEAGAPYRGGRHQRDT</sequence>
<feature type="region of interest" description="Disordered" evidence="1">
    <location>
        <begin position="157"/>
        <end position="177"/>
    </location>
</feature>
<feature type="transmembrane region" description="Helical" evidence="2">
    <location>
        <begin position="181"/>
        <end position="204"/>
    </location>
</feature>
<reference evidence="3 4" key="1">
    <citation type="journal article" date="2024" name="IMA Fungus">
        <title>Apiospora arundinis, a panoply of carbohydrate-active enzymes and secondary metabolites.</title>
        <authorList>
            <person name="Sorensen T."/>
            <person name="Petersen C."/>
            <person name="Muurmann A.T."/>
            <person name="Christiansen J.V."/>
            <person name="Brundto M.L."/>
            <person name="Overgaard C.K."/>
            <person name="Boysen A.T."/>
            <person name="Wollenberg R.D."/>
            <person name="Larsen T.O."/>
            <person name="Sorensen J.L."/>
            <person name="Nielsen K.L."/>
            <person name="Sondergaard T.E."/>
        </authorList>
    </citation>
    <scope>NUCLEOTIDE SEQUENCE [LARGE SCALE GENOMIC DNA]</scope>
    <source>
        <strain evidence="3 4">AAU 773</strain>
    </source>
</reference>